<dbReference type="AlphaFoldDB" id="A0A6P8I875"/>
<dbReference type="SMART" id="SM00558">
    <property type="entry name" value="JmjC"/>
    <property type="match status" value="1"/>
</dbReference>
<feature type="compositionally biased region" description="Acidic residues" evidence="1">
    <location>
        <begin position="431"/>
        <end position="449"/>
    </location>
</feature>
<evidence type="ECO:0000313" key="4">
    <source>
        <dbReference type="Proteomes" id="UP000515163"/>
    </source>
</evidence>
<feature type="region of interest" description="Disordered" evidence="1">
    <location>
        <begin position="402"/>
        <end position="474"/>
    </location>
</feature>
<dbReference type="RefSeq" id="XP_031563461.1">
    <property type="nucleotide sequence ID" value="XM_031707601.1"/>
</dbReference>
<dbReference type="OrthoDB" id="415358at2759"/>
<reference evidence="5" key="1">
    <citation type="submission" date="2025-08" db="UniProtKB">
        <authorList>
            <consortium name="RefSeq"/>
        </authorList>
    </citation>
    <scope>IDENTIFICATION</scope>
    <source>
        <tissue evidence="5">Tentacle</tissue>
    </source>
</reference>
<dbReference type="Pfam" id="PF13621">
    <property type="entry name" value="Cupin_8"/>
    <property type="match status" value="1"/>
</dbReference>
<feature type="domain" description="JmjC" evidence="3">
    <location>
        <begin position="133"/>
        <end position="290"/>
    </location>
</feature>
<dbReference type="InterPro" id="IPR003347">
    <property type="entry name" value="JmjC_dom"/>
</dbReference>
<proteinExistence type="predicted"/>
<evidence type="ECO:0000313" key="5">
    <source>
        <dbReference type="RefSeq" id="XP_031563461.1"/>
    </source>
</evidence>
<sequence length="474" mass="55234">MLARLLSKKPVFFLYLATLILTYLSLFECSEVDQNKKKGHLEPIFSYGKRHQVEVFEGFPTPKQFFQDFVSPSKPVLFKDAAKRSPAYKLWNDEYFLSYPESREYIVTVETKKKENRSQPANDVPFSTYLKHYRKKDVYMVNSVPNFLRKDVLVPSCLACENMIHENLLYNMMWMSNGGTKSVLHNDYAENLNCVFRGSKRFFIVDKKYMDLINVTDLGYSSVDVDRVDLDQYPGLYNMEHYEVTINPGDCLYVPFLWVHQVTSFNHNIAVNIWWKNKAEVDFDHCDPDANLTLKDVTFVGFDKIYDAEHKMIRGRLNHRIKTKGPMRFEDLMEVIIEAGDLVEPDSQMDGKIRELMKKVFVILDVDPTDGVITKKELDILSQDNLETIRNLFNEVIELQQQQENTNLPPPVKRELADEQLPPDWSKEERQGEDEWEENDLTDLWDDADGDHWPPAGGALVEPEIEPSAEKEEL</sequence>
<dbReference type="PANTHER" id="PTHR12461:SF18">
    <property type="entry name" value="JMJC DOMAIN-CONTAINING PROTEIN"/>
    <property type="match status" value="1"/>
</dbReference>
<dbReference type="Proteomes" id="UP000515163">
    <property type="component" value="Unplaced"/>
</dbReference>
<dbReference type="FunFam" id="2.60.120.650:FF:000025">
    <property type="entry name" value="Lysine-specific demethylase 8"/>
    <property type="match status" value="1"/>
</dbReference>
<protein>
    <submittedName>
        <fullName evidence="5">tRNA wybutosine-synthesizing protein 5-like</fullName>
    </submittedName>
</protein>
<keyword evidence="4" id="KW-1185">Reference proteome</keyword>
<evidence type="ECO:0000259" key="3">
    <source>
        <dbReference type="PROSITE" id="PS51184"/>
    </source>
</evidence>
<dbReference type="InParanoid" id="A0A6P8I875"/>
<dbReference type="PROSITE" id="PS51184">
    <property type="entry name" value="JMJC"/>
    <property type="match status" value="1"/>
</dbReference>
<dbReference type="PANTHER" id="PTHR12461">
    <property type="entry name" value="HYPOXIA-INDUCIBLE FACTOR 1 ALPHA INHIBITOR-RELATED"/>
    <property type="match status" value="1"/>
</dbReference>
<evidence type="ECO:0000256" key="2">
    <source>
        <dbReference type="SAM" id="SignalP"/>
    </source>
</evidence>
<keyword evidence="2" id="KW-0732">Signal</keyword>
<dbReference type="KEGG" id="aten:116298998"/>
<organism evidence="4 5">
    <name type="scientific">Actinia tenebrosa</name>
    <name type="common">Australian red waratah sea anemone</name>
    <dbReference type="NCBI Taxonomy" id="6105"/>
    <lineage>
        <taxon>Eukaryota</taxon>
        <taxon>Metazoa</taxon>
        <taxon>Cnidaria</taxon>
        <taxon>Anthozoa</taxon>
        <taxon>Hexacorallia</taxon>
        <taxon>Actiniaria</taxon>
        <taxon>Actiniidae</taxon>
        <taxon>Actinia</taxon>
    </lineage>
</organism>
<dbReference type="GeneID" id="116298998"/>
<dbReference type="Gene3D" id="2.60.120.650">
    <property type="entry name" value="Cupin"/>
    <property type="match status" value="1"/>
</dbReference>
<dbReference type="SUPFAM" id="SSF51197">
    <property type="entry name" value="Clavaminate synthase-like"/>
    <property type="match status" value="1"/>
</dbReference>
<gene>
    <name evidence="5" type="primary">LOC116298998</name>
</gene>
<accession>A0A6P8I875</accession>
<feature type="chain" id="PRO_5027952285" evidence="2">
    <location>
        <begin position="30"/>
        <end position="474"/>
    </location>
</feature>
<evidence type="ECO:0000256" key="1">
    <source>
        <dbReference type="SAM" id="MobiDB-lite"/>
    </source>
</evidence>
<feature type="signal peptide" evidence="2">
    <location>
        <begin position="1"/>
        <end position="29"/>
    </location>
</feature>
<name>A0A6P8I875_ACTTE</name>
<dbReference type="InterPro" id="IPR041667">
    <property type="entry name" value="Cupin_8"/>
</dbReference>